<dbReference type="Proteomes" id="UP000466681">
    <property type="component" value="Chromosome"/>
</dbReference>
<dbReference type="EMBL" id="AP022560">
    <property type="protein sequence ID" value="BBX04253.1"/>
    <property type="molecule type" value="Genomic_DNA"/>
</dbReference>
<evidence type="ECO:0000313" key="2">
    <source>
        <dbReference type="Proteomes" id="UP000466681"/>
    </source>
</evidence>
<evidence type="ECO:0008006" key="3">
    <source>
        <dbReference type="Google" id="ProtNLM"/>
    </source>
</evidence>
<proteinExistence type="predicted"/>
<name>A0AAD1HHM5_9MYCO</name>
<reference evidence="1 2" key="1">
    <citation type="journal article" date="2019" name="Emerg. Microbes Infect.">
        <title>Comprehensive subspecies identification of 175 nontuberculous mycobacteria species based on 7547 genomic profiles.</title>
        <authorList>
            <person name="Matsumoto Y."/>
            <person name="Kinjo T."/>
            <person name="Motooka D."/>
            <person name="Nabeya D."/>
            <person name="Jung N."/>
            <person name="Uechi K."/>
            <person name="Horii T."/>
            <person name="Iida T."/>
            <person name="Fujita J."/>
            <person name="Nakamura S."/>
        </authorList>
    </citation>
    <scope>NUCLEOTIDE SEQUENCE [LARGE SCALE GENOMIC DNA]</scope>
    <source>
        <strain evidence="1 2">JCM 6375</strain>
    </source>
</reference>
<evidence type="ECO:0000313" key="1">
    <source>
        <dbReference type="EMBL" id="BBX04253.1"/>
    </source>
</evidence>
<keyword evidence="2" id="KW-1185">Reference proteome</keyword>
<accession>A0AAD1HHM5</accession>
<gene>
    <name evidence="1" type="ORF">MMOR_51890</name>
</gene>
<dbReference type="KEGG" id="mmor:MMOR_51890"/>
<dbReference type="AlphaFoldDB" id="A0AAD1HHM5"/>
<protein>
    <recommendedName>
        <fullName evidence="3">ESX-1 secretion-associated protein</fullName>
    </recommendedName>
</protein>
<organism evidence="1 2">
    <name type="scientific">Mycolicibacterium moriokaense</name>
    <dbReference type="NCBI Taxonomy" id="39691"/>
    <lineage>
        <taxon>Bacteria</taxon>
        <taxon>Bacillati</taxon>
        <taxon>Actinomycetota</taxon>
        <taxon>Actinomycetes</taxon>
        <taxon>Mycobacteriales</taxon>
        <taxon>Mycobacteriaceae</taxon>
        <taxon>Mycolicibacterium</taxon>
    </lineage>
</organism>
<sequence length="114" mass="11437">MEPGRGTHRPKRMFADTFVDTVAIRALGSTNSSHADELAHIASTLSALPVAAEGSSLGPVGARFLSALAHAAADGSRTVLALSAQLSRSNATAYAVASAYESVDSGAGARIAGV</sequence>